<dbReference type="Pfam" id="PF02536">
    <property type="entry name" value="mTERF"/>
    <property type="match status" value="1"/>
</dbReference>
<evidence type="ECO:0000313" key="8">
    <source>
        <dbReference type="EMBL" id="CAL1167334.1"/>
    </source>
</evidence>
<dbReference type="Proteomes" id="UP001152797">
    <property type="component" value="Unassembled WGS sequence"/>
</dbReference>
<dbReference type="GO" id="GO:0008270">
    <property type="term" value="F:zinc ion binding"/>
    <property type="evidence" value="ECO:0007669"/>
    <property type="project" value="UniProtKB-KW"/>
</dbReference>
<organism evidence="7">
    <name type="scientific">Cladocopium goreaui</name>
    <dbReference type="NCBI Taxonomy" id="2562237"/>
    <lineage>
        <taxon>Eukaryota</taxon>
        <taxon>Sar</taxon>
        <taxon>Alveolata</taxon>
        <taxon>Dinophyceae</taxon>
        <taxon>Suessiales</taxon>
        <taxon>Symbiodiniaceae</taxon>
        <taxon>Cladocopium</taxon>
    </lineage>
</organism>
<feature type="region of interest" description="Disordered" evidence="5">
    <location>
        <begin position="359"/>
        <end position="382"/>
    </location>
</feature>
<feature type="compositionally biased region" description="Basic and acidic residues" evidence="5">
    <location>
        <begin position="97"/>
        <end position="114"/>
    </location>
</feature>
<dbReference type="EMBL" id="CAMXCT010006112">
    <property type="protein sequence ID" value="CAI4013959.1"/>
    <property type="molecule type" value="Genomic_DNA"/>
</dbReference>
<accession>A0A9P1DP80</accession>
<reference evidence="7" key="1">
    <citation type="submission" date="2022-10" db="EMBL/GenBank/DDBJ databases">
        <authorList>
            <person name="Chen Y."/>
            <person name="Dougan E. K."/>
            <person name="Chan C."/>
            <person name="Rhodes N."/>
            <person name="Thang M."/>
        </authorList>
    </citation>
    <scope>NUCLEOTIDE SEQUENCE</scope>
</reference>
<feature type="region of interest" description="Disordered" evidence="5">
    <location>
        <begin position="742"/>
        <end position="762"/>
    </location>
</feature>
<feature type="region of interest" description="Disordered" evidence="5">
    <location>
        <begin position="1215"/>
        <end position="1242"/>
    </location>
</feature>
<evidence type="ECO:0000313" key="7">
    <source>
        <dbReference type="EMBL" id="CAI4013959.1"/>
    </source>
</evidence>
<keyword evidence="10" id="KW-1185">Reference proteome</keyword>
<dbReference type="GO" id="GO:0003676">
    <property type="term" value="F:nucleic acid binding"/>
    <property type="evidence" value="ECO:0007669"/>
    <property type="project" value="InterPro"/>
</dbReference>
<protein>
    <submittedName>
        <fullName evidence="9">Transcription termination factor MTERF4, chloroplastic (Mitochondrial transcription termination factor 4) (Protein BELAYA SMERT') (Protein RUGOSA2)</fullName>
    </submittedName>
</protein>
<feature type="domain" description="C3H1-type" evidence="6">
    <location>
        <begin position="136"/>
        <end position="163"/>
    </location>
</feature>
<dbReference type="EMBL" id="CAMXCT030006112">
    <property type="protein sequence ID" value="CAL4801271.1"/>
    <property type="molecule type" value="Genomic_DNA"/>
</dbReference>
<dbReference type="InterPro" id="IPR000571">
    <property type="entry name" value="Znf_CCCH"/>
</dbReference>
<sequence>MQRHIDKIRDSRVGSHCRTYDWLFGKLKTCINEMKEDQNEEAVRSSLQKRLKDKDKDNKPKPKAAAATTKSEGTQEESKGLPNPKAKAKPKATQPNPKEKGSGEKGKGKKENKGKGPGQGEETKSNPKPKADPKPDKARVDCLFWGKGSCNRGDACPFYHDPAKKAAAKPKPSPSQPSASTAKAAVATIASVGNLASSSACSVASKGSTSSMGKSLIGRFMQFVATCVSMLTGAHTPQGFASVATLSAAPAVVHHHNHGIAMSAKAADQYSLEWIADSGAGRDLTSHRALIEQGVPNAVIQKQTQSVNPIKFETGNGTVVMDDCPMVRSLGKLVEQGHPFIWCPGAAGEDVEHSAPAVIPEAREERVREEGGSSDADSEGEMPVDRLRRLVKLDPFQEINTEGLLILGRRHFIERSPSTSKITFDMRTYVDQVVKTYCELTGTEVTALKKVSTPSYPENSMTDEELNQQGQLSGSAARVLMRILWLSRLARPDVSFIVGRLATRVTQWSKFEDRQLYRCICYLHHSRDKVLVGQIDHAHEQEASIEVFTDSDFASCPFSAKSTSGIMIVIKTGQLSLPIYWSSRKQTSVARSTPEAELIAMSSAMFTEVINVQTMLQQLLERPIQVNYRQDNQAVVDIVTSGYSAKLRHAPRVHRVNVSSVNEVLSEGFLHSIWYTHTAEQIANGLTKVISPAEQPEEAWGSGVAEPGANEEAECKATSSSPCMPLDDVGEIADVLEAARPLEPSDAPAPSTASAADEHEAVPKAVEAAVEETAAPADPAADDAAAEGDYPRLFHISALDLGGSEQGDGIRRFSQLAPRSPPLWWQQGWPRQRAGSVAEAELLAPLGELLMPGMPVREMFRSFKSPAGWGGNYLEPDLTAYGLLKDQNAALFVEYDGYYRHATKEGMDKDLLKNAALLEFAPVGSFVVRIGHKGRSRLDGQVLWVNVNSWRPRDSLSLKRSLQTALEETVHRLRHALHPNMYRCLEERFWIEQPMLISQSALDFREDRLRVLSEQGSLAKVTSAMVLTDEEFHKRFLAQKRCDDAADEPSGAVTDRTVLEGLHHVATASSAASGSAGATSGAVTAPRKAPKVKRRTRGALEGDGEGVLKLCSGEPCNKTLRARNRRLWTIRPPKPATQWLLTKKKPWPGWTPDDPAPAARRRGLRATLSRLQPLMQHKKGSVTQVWQGLAMLERVSRQIRWAESENQPEVQIRPLQRFDPGGEGTKGNLGEDWGGSEAEDAPQDRRVWVERWPKVLLGAVLEVPLQQVEAAMAGLEIKRPAKVTWHAPGMISPSIRMVHCHGAAARFVPRMWKGITGGRWMASTAPEWWRKGWPRERVDSLAEAELLSQLAVALKPRTRIGELFRRFPAPEGWGGNYLDPDLAVYGVLMRKDAALFVEYDGFWRHSEDEGLSIDRRKNAALLSHAPLGSLIVRIGHWEYKPLDAELDVLWIAVDRWNSGDQQSISKVLNCVFLEILAEFGECLDPRVAKRLQKLAGMDFMPAPARSQEFVNEAAAAAGGTTREELLDILISHGFSCSSVEILMKQPHLLRLSSEMQLKSGFKYLSSLGLSETDITKAAVRYPKILGSSVEHKLKPTVQWLSNLGLSQCQITKALATHPQILGLSVEQNLKPTVQWLLDLGLTKSQATKAVATRPQILGYSIEQNLKPTVQWLLDLGLTKSQTTKAVATYPQFLGLSVEQNLKPTVQWLLDLGLTKSQATKAVATFPTILSYSIEQNLKPTVQWLLDLGLTKSQATKAVATFPRVLSYSIEQKLKPTVQWLIDLGLTKSQAAKTVAAFPQCLGLSVEKKLQPTVQWLLDLGLTKSQAAKAVATCPRILSCSMEQNLKPTVRWLLRFGVEKRKLASLIIGWPRFLGYSIAKNLDRKALLLETLCTRKGAREIISKNPEILRFSQQRIATRMSVLSKLGGTSKANYAVTLSDERRSLPQGLTLEALQAENLRLKEQVERQRAEIQELRSQVPLPNEPMASYLGLSIPQVRSTTPVKAQAYGVPAARNFLVAAPCNGPQVLGPALAPAPVLTPRTVRVASVAEPTNTPRLYMPAYPSYAGQVAQQMQPQVLRFHSVGHTQTLG</sequence>
<feature type="compositionally biased region" description="Low complexity" evidence="5">
    <location>
        <begin position="1068"/>
        <end position="1085"/>
    </location>
</feature>
<gene>
    <name evidence="7" type="ORF">C1SCF055_LOCUS38892</name>
</gene>
<feature type="coiled-coil region" evidence="4">
    <location>
        <begin position="1950"/>
        <end position="1977"/>
    </location>
</feature>
<evidence type="ECO:0000256" key="3">
    <source>
        <dbReference type="PROSITE-ProRule" id="PRU00723"/>
    </source>
</evidence>
<proteinExistence type="inferred from homology"/>
<dbReference type="InterPro" id="IPR003690">
    <property type="entry name" value="MTERF"/>
</dbReference>
<evidence type="ECO:0000313" key="10">
    <source>
        <dbReference type="Proteomes" id="UP001152797"/>
    </source>
</evidence>
<reference evidence="8" key="2">
    <citation type="submission" date="2024-04" db="EMBL/GenBank/DDBJ databases">
        <authorList>
            <person name="Chen Y."/>
            <person name="Shah S."/>
            <person name="Dougan E. K."/>
            <person name="Thang M."/>
            <person name="Chan C."/>
        </authorList>
    </citation>
    <scope>NUCLEOTIDE SEQUENCE [LARGE SCALE GENOMIC DNA]</scope>
</reference>
<keyword evidence="3" id="KW-0479">Metal-binding</keyword>
<evidence type="ECO:0000256" key="4">
    <source>
        <dbReference type="SAM" id="Coils"/>
    </source>
</evidence>
<keyword evidence="3" id="KW-0862">Zinc</keyword>
<feature type="compositionally biased region" description="Basic and acidic residues" evidence="5">
    <location>
        <begin position="121"/>
        <end position="137"/>
    </location>
</feature>
<evidence type="ECO:0000256" key="1">
    <source>
        <dbReference type="ARBA" id="ARBA00007692"/>
    </source>
</evidence>
<name>A0A9P1DP80_9DINO</name>
<dbReference type="PANTHER" id="PTHR13068:SF112">
    <property type="entry name" value="TRANSCRIPTION TERMINATION FACTOR 3, MITOCHONDRIAL"/>
    <property type="match status" value="1"/>
</dbReference>
<dbReference type="SMART" id="SM00356">
    <property type="entry name" value="ZnF_C3H1"/>
    <property type="match status" value="1"/>
</dbReference>
<dbReference type="SMART" id="SM00733">
    <property type="entry name" value="Mterf"/>
    <property type="match status" value="11"/>
</dbReference>
<evidence type="ECO:0000256" key="5">
    <source>
        <dbReference type="SAM" id="MobiDB-lite"/>
    </source>
</evidence>
<comment type="similarity">
    <text evidence="1">Belongs to the mTERF family.</text>
</comment>
<evidence type="ECO:0000259" key="6">
    <source>
        <dbReference type="PROSITE" id="PS50103"/>
    </source>
</evidence>
<keyword evidence="4" id="KW-0175">Coiled coil</keyword>
<keyword evidence="2" id="KW-0809">Transit peptide</keyword>
<evidence type="ECO:0000313" key="9">
    <source>
        <dbReference type="EMBL" id="CAL4801271.1"/>
    </source>
</evidence>
<comment type="caution">
    <text evidence="7">The sequence shown here is derived from an EMBL/GenBank/DDBJ whole genome shotgun (WGS) entry which is preliminary data.</text>
</comment>
<feature type="compositionally biased region" description="Basic and acidic residues" evidence="5">
    <location>
        <begin position="361"/>
        <end position="371"/>
    </location>
</feature>
<feature type="region of interest" description="Disordered" evidence="5">
    <location>
        <begin position="1068"/>
        <end position="1095"/>
    </location>
</feature>
<evidence type="ECO:0000256" key="2">
    <source>
        <dbReference type="ARBA" id="ARBA00022946"/>
    </source>
</evidence>
<dbReference type="PANTHER" id="PTHR13068">
    <property type="entry name" value="CGI-12 PROTEIN-RELATED"/>
    <property type="match status" value="1"/>
</dbReference>
<feature type="compositionally biased region" description="Basic and acidic residues" evidence="5">
    <location>
        <begin position="50"/>
        <end position="60"/>
    </location>
</feature>
<dbReference type="InterPro" id="IPR038538">
    <property type="entry name" value="MTERF_sf"/>
</dbReference>
<dbReference type="CDD" id="cd09272">
    <property type="entry name" value="RNase_HI_RT_Ty1"/>
    <property type="match status" value="1"/>
</dbReference>
<dbReference type="PROSITE" id="PS50103">
    <property type="entry name" value="ZF_C3H1"/>
    <property type="match status" value="1"/>
</dbReference>
<dbReference type="EMBL" id="CAMXCT020006112">
    <property type="protein sequence ID" value="CAL1167334.1"/>
    <property type="molecule type" value="Genomic_DNA"/>
</dbReference>
<dbReference type="OrthoDB" id="637682at2759"/>
<feature type="zinc finger region" description="C3H1-type" evidence="3">
    <location>
        <begin position="136"/>
        <end position="163"/>
    </location>
</feature>
<dbReference type="Gene3D" id="1.25.70.10">
    <property type="entry name" value="Transcription termination factor 3, mitochondrial"/>
    <property type="match status" value="2"/>
</dbReference>
<keyword evidence="3" id="KW-0863">Zinc-finger</keyword>
<feature type="region of interest" description="Disordered" evidence="5">
    <location>
        <begin position="35"/>
        <end position="137"/>
    </location>
</feature>
<feature type="compositionally biased region" description="Low complexity" evidence="5">
    <location>
        <begin position="744"/>
        <end position="755"/>
    </location>
</feature>